<reference evidence="1 2" key="1">
    <citation type="journal article" date="2020" name="Cell">
        <title>Large-Scale Comparative Analyses of Tick Genomes Elucidate Their Genetic Diversity and Vector Capacities.</title>
        <authorList>
            <consortium name="Tick Genome and Microbiome Consortium (TIGMIC)"/>
            <person name="Jia N."/>
            <person name="Wang J."/>
            <person name="Shi W."/>
            <person name="Du L."/>
            <person name="Sun Y."/>
            <person name="Zhan W."/>
            <person name="Jiang J.F."/>
            <person name="Wang Q."/>
            <person name="Zhang B."/>
            <person name="Ji P."/>
            <person name="Bell-Sakyi L."/>
            <person name="Cui X.M."/>
            <person name="Yuan T.T."/>
            <person name="Jiang B.G."/>
            <person name="Yang W.F."/>
            <person name="Lam T.T."/>
            <person name="Chang Q.C."/>
            <person name="Ding S.J."/>
            <person name="Wang X.J."/>
            <person name="Zhu J.G."/>
            <person name="Ruan X.D."/>
            <person name="Zhao L."/>
            <person name="Wei J.T."/>
            <person name="Ye R.Z."/>
            <person name="Que T.C."/>
            <person name="Du C.H."/>
            <person name="Zhou Y.H."/>
            <person name="Cheng J.X."/>
            <person name="Dai P.F."/>
            <person name="Guo W.B."/>
            <person name="Han X.H."/>
            <person name="Huang E.J."/>
            <person name="Li L.F."/>
            <person name="Wei W."/>
            <person name="Gao Y.C."/>
            <person name="Liu J.Z."/>
            <person name="Shao H.Z."/>
            <person name="Wang X."/>
            <person name="Wang C.C."/>
            <person name="Yang T.C."/>
            <person name="Huo Q.B."/>
            <person name="Li W."/>
            <person name="Chen H.Y."/>
            <person name="Chen S.E."/>
            <person name="Zhou L.G."/>
            <person name="Ni X.B."/>
            <person name="Tian J.H."/>
            <person name="Sheng Y."/>
            <person name="Liu T."/>
            <person name="Pan Y.S."/>
            <person name="Xia L.Y."/>
            <person name="Li J."/>
            <person name="Zhao F."/>
            <person name="Cao W.C."/>
        </authorList>
    </citation>
    <scope>NUCLEOTIDE SEQUENCE [LARGE SCALE GENOMIC DNA]</scope>
    <source>
        <strain evidence="1">Iper-2018</strain>
    </source>
</reference>
<accession>A0AC60P8E2</accession>
<protein>
    <submittedName>
        <fullName evidence="1">Uncharacterized protein</fullName>
    </submittedName>
</protein>
<evidence type="ECO:0000313" key="1">
    <source>
        <dbReference type="EMBL" id="KAG0415611.1"/>
    </source>
</evidence>
<comment type="caution">
    <text evidence="1">The sequence shown here is derived from an EMBL/GenBank/DDBJ whole genome shotgun (WGS) entry which is preliminary data.</text>
</comment>
<proteinExistence type="predicted"/>
<evidence type="ECO:0000313" key="2">
    <source>
        <dbReference type="Proteomes" id="UP000805193"/>
    </source>
</evidence>
<keyword evidence="2" id="KW-1185">Reference proteome</keyword>
<dbReference type="EMBL" id="JABSTQ010011052">
    <property type="protein sequence ID" value="KAG0415611.1"/>
    <property type="molecule type" value="Genomic_DNA"/>
</dbReference>
<dbReference type="Proteomes" id="UP000805193">
    <property type="component" value="Unassembled WGS sequence"/>
</dbReference>
<name>A0AC60P8E2_IXOPE</name>
<gene>
    <name evidence="1" type="ORF">HPB47_007227</name>
</gene>
<organism evidence="1 2">
    <name type="scientific">Ixodes persulcatus</name>
    <name type="common">Taiga tick</name>
    <dbReference type="NCBI Taxonomy" id="34615"/>
    <lineage>
        <taxon>Eukaryota</taxon>
        <taxon>Metazoa</taxon>
        <taxon>Ecdysozoa</taxon>
        <taxon>Arthropoda</taxon>
        <taxon>Chelicerata</taxon>
        <taxon>Arachnida</taxon>
        <taxon>Acari</taxon>
        <taxon>Parasitiformes</taxon>
        <taxon>Ixodida</taxon>
        <taxon>Ixodoidea</taxon>
        <taxon>Ixodidae</taxon>
        <taxon>Ixodinae</taxon>
        <taxon>Ixodes</taxon>
    </lineage>
</organism>
<sequence>MVRTRSLLPSPPPLPSLLSTAPDGPTALPPDGRTPPTRRLPPPPFHPPLQLGAMDSPELTSPPPFPPLPTPLRQRRRRSLRSCSCYASAPPHLTLASTTM</sequence>